<evidence type="ECO:0000313" key="2">
    <source>
        <dbReference type="EMBL" id="KAH8102948.1"/>
    </source>
</evidence>
<name>A0A8K0UUJ6_9AGAR</name>
<protein>
    <recommendedName>
        <fullName evidence="1">DUF6697 domain-containing protein</fullName>
    </recommendedName>
</protein>
<dbReference type="InterPro" id="IPR046520">
    <property type="entry name" value="DUF6697"/>
</dbReference>
<keyword evidence="3" id="KW-1185">Reference proteome</keyword>
<dbReference type="EMBL" id="JAEVFJ010000008">
    <property type="protein sequence ID" value="KAH8102948.1"/>
    <property type="molecule type" value="Genomic_DNA"/>
</dbReference>
<sequence>MASTLKMGTHSTCLGDLIATLIWKLVPPLHPASERERCGEPLCLLRLQNSHLYISICAVQMVVRSNAQPRSVPIAPAPLAVTPTGTLPEAGEAERRNGQREMHLNDPVGHGHIEGSLFRASNLFEKWSAAHPGRIFHRPHIHSPLEDPVIVWRHPLPNPKAPADIVEGHSQLLIGEWNAIGCSKKQMPAGLHGVVFSSSQDLLEVCGDTVVLFVGSLDVKPNMYLYYGQYIVEDAGRTISQEAWSAMAPAARLVMIGMMGPLFSTEEEYVRRHTRMFRLRFVGYDSQFAMRG</sequence>
<comment type="caution">
    <text evidence="2">The sequence shown here is derived from an EMBL/GenBank/DDBJ whole genome shotgun (WGS) entry which is preliminary data.</text>
</comment>
<reference evidence="2" key="1">
    <citation type="journal article" date="2021" name="New Phytol.">
        <title>Evolutionary innovations through gain and loss of genes in the ectomycorrhizal Boletales.</title>
        <authorList>
            <person name="Wu G."/>
            <person name="Miyauchi S."/>
            <person name="Morin E."/>
            <person name="Kuo A."/>
            <person name="Drula E."/>
            <person name="Varga T."/>
            <person name="Kohler A."/>
            <person name="Feng B."/>
            <person name="Cao Y."/>
            <person name="Lipzen A."/>
            <person name="Daum C."/>
            <person name="Hundley H."/>
            <person name="Pangilinan J."/>
            <person name="Johnson J."/>
            <person name="Barry K."/>
            <person name="LaButti K."/>
            <person name="Ng V."/>
            <person name="Ahrendt S."/>
            <person name="Min B."/>
            <person name="Choi I.G."/>
            <person name="Park H."/>
            <person name="Plett J.M."/>
            <person name="Magnuson J."/>
            <person name="Spatafora J.W."/>
            <person name="Nagy L.G."/>
            <person name="Henrissat B."/>
            <person name="Grigoriev I.V."/>
            <person name="Yang Z.L."/>
            <person name="Xu J."/>
            <person name="Martin F.M."/>
        </authorList>
    </citation>
    <scope>NUCLEOTIDE SEQUENCE</scope>
    <source>
        <strain evidence="2">KKN 215</strain>
    </source>
</reference>
<organism evidence="2 3">
    <name type="scientific">Cristinia sonorae</name>
    <dbReference type="NCBI Taxonomy" id="1940300"/>
    <lineage>
        <taxon>Eukaryota</taxon>
        <taxon>Fungi</taxon>
        <taxon>Dikarya</taxon>
        <taxon>Basidiomycota</taxon>
        <taxon>Agaricomycotina</taxon>
        <taxon>Agaricomycetes</taxon>
        <taxon>Agaricomycetidae</taxon>
        <taxon>Agaricales</taxon>
        <taxon>Pleurotineae</taxon>
        <taxon>Stephanosporaceae</taxon>
        <taxon>Cristinia</taxon>
    </lineage>
</organism>
<evidence type="ECO:0000313" key="3">
    <source>
        <dbReference type="Proteomes" id="UP000813824"/>
    </source>
</evidence>
<accession>A0A8K0UUJ6</accession>
<dbReference type="Pfam" id="PF20411">
    <property type="entry name" value="DUF6697"/>
    <property type="match status" value="1"/>
</dbReference>
<dbReference type="AlphaFoldDB" id="A0A8K0UUJ6"/>
<evidence type="ECO:0000259" key="1">
    <source>
        <dbReference type="Pfam" id="PF20411"/>
    </source>
</evidence>
<dbReference type="Proteomes" id="UP000813824">
    <property type="component" value="Unassembled WGS sequence"/>
</dbReference>
<proteinExistence type="predicted"/>
<gene>
    <name evidence="2" type="ORF">BXZ70DRAFT_761794</name>
</gene>
<feature type="domain" description="DUF6697" evidence="1">
    <location>
        <begin position="187"/>
        <end position="252"/>
    </location>
</feature>